<evidence type="ECO:0000313" key="2">
    <source>
        <dbReference type="Proteomes" id="UP001597458"/>
    </source>
</evidence>
<keyword evidence="2" id="KW-1185">Reference proteome</keyword>
<dbReference type="Proteomes" id="UP001597458">
    <property type="component" value="Unassembled WGS sequence"/>
</dbReference>
<organism evidence="1 2">
    <name type="scientific">Terrilactibacillus laevilacticus</name>
    <dbReference type="NCBI Taxonomy" id="1380157"/>
    <lineage>
        <taxon>Bacteria</taxon>
        <taxon>Bacillati</taxon>
        <taxon>Bacillota</taxon>
        <taxon>Bacilli</taxon>
        <taxon>Bacillales</taxon>
        <taxon>Bacillaceae</taxon>
        <taxon>Terrilactibacillus</taxon>
    </lineage>
</organism>
<protein>
    <recommendedName>
        <fullName evidence="3">Transposase</fullName>
    </recommendedName>
</protein>
<name>A0ABW5PMD7_9BACI</name>
<proteinExistence type="predicted"/>
<sequence length="87" mass="9511">MSNGRIEIGNNPADNTISPNVIGRKKAGAKSNAICLSISETAKSNGVDFYECIKKLLTDLPNLGINQNFEILDQYLPWSKMIQAANK</sequence>
<evidence type="ECO:0000313" key="1">
    <source>
        <dbReference type="EMBL" id="MFD2616141.1"/>
    </source>
</evidence>
<accession>A0ABW5PMD7</accession>
<evidence type="ECO:0008006" key="3">
    <source>
        <dbReference type="Google" id="ProtNLM"/>
    </source>
</evidence>
<comment type="caution">
    <text evidence="1">The sequence shown here is derived from an EMBL/GenBank/DDBJ whole genome shotgun (WGS) entry which is preliminary data.</text>
</comment>
<dbReference type="RefSeq" id="WP_258311548.1">
    <property type="nucleotide sequence ID" value="NZ_JBHUMR010000007.1"/>
</dbReference>
<dbReference type="EMBL" id="JBHUMR010000007">
    <property type="protein sequence ID" value="MFD2616141.1"/>
    <property type="molecule type" value="Genomic_DNA"/>
</dbReference>
<gene>
    <name evidence="1" type="ORF">ACFSTF_02290</name>
</gene>
<reference evidence="2" key="1">
    <citation type="journal article" date="2019" name="Int. J. Syst. Evol. Microbiol.">
        <title>The Global Catalogue of Microorganisms (GCM) 10K type strain sequencing project: providing services to taxonomists for standard genome sequencing and annotation.</title>
        <authorList>
            <consortium name="The Broad Institute Genomics Platform"/>
            <consortium name="The Broad Institute Genome Sequencing Center for Infectious Disease"/>
            <person name="Wu L."/>
            <person name="Ma J."/>
        </authorList>
    </citation>
    <scope>NUCLEOTIDE SEQUENCE [LARGE SCALE GENOMIC DNA]</scope>
    <source>
        <strain evidence="2">TISTR 2241</strain>
    </source>
</reference>